<feature type="region of interest" description="Disordered" evidence="18">
    <location>
        <begin position="1656"/>
        <end position="1830"/>
    </location>
</feature>
<name>A0A8B6D1F1_MYTGA</name>
<evidence type="ECO:0000256" key="12">
    <source>
        <dbReference type="ARBA" id="ARBA00023136"/>
    </source>
</evidence>
<dbReference type="GO" id="GO:0046872">
    <property type="term" value="F:metal ion binding"/>
    <property type="evidence" value="ECO:0007669"/>
    <property type="project" value="UniProtKB-KW"/>
</dbReference>
<dbReference type="InterPro" id="IPR027359">
    <property type="entry name" value="Volt_channel_dom_sf"/>
</dbReference>
<dbReference type="InterPro" id="IPR002077">
    <property type="entry name" value="VDCCAlpha1"/>
</dbReference>
<dbReference type="Pfam" id="PF00520">
    <property type="entry name" value="Ion_trans"/>
    <property type="match status" value="4"/>
</dbReference>
<evidence type="ECO:0000256" key="14">
    <source>
        <dbReference type="ARBA" id="ARBA00023303"/>
    </source>
</evidence>
<dbReference type="Gene3D" id="1.20.120.350">
    <property type="entry name" value="Voltage-gated potassium channels. Chain C"/>
    <property type="match status" value="4"/>
</dbReference>
<keyword evidence="8 15" id="KW-0106">Calcium</keyword>
<feature type="transmembrane region" description="Helical" evidence="19">
    <location>
        <begin position="550"/>
        <end position="571"/>
    </location>
</feature>
<evidence type="ECO:0000259" key="21">
    <source>
        <dbReference type="Pfam" id="PF00520"/>
    </source>
</evidence>
<feature type="compositionally biased region" description="Polar residues" evidence="18">
    <location>
        <begin position="1849"/>
        <end position="1866"/>
    </location>
</feature>
<dbReference type="GO" id="GO:0008331">
    <property type="term" value="F:high voltage-gated calcium channel activity"/>
    <property type="evidence" value="ECO:0007669"/>
    <property type="project" value="TreeGrafter"/>
</dbReference>
<evidence type="ECO:0000256" key="13">
    <source>
        <dbReference type="ARBA" id="ARBA00023180"/>
    </source>
</evidence>
<feature type="compositionally biased region" description="Polar residues" evidence="18">
    <location>
        <begin position="1892"/>
        <end position="1902"/>
    </location>
</feature>
<dbReference type="Proteomes" id="UP000596742">
    <property type="component" value="Unassembled WGS sequence"/>
</dbReference>
<dbReference type="InterPro" id="IPR031649">
    <property type="entry name" value="GPHH_dom"/>
</dbReference>
<evidence type="ECO:0000259" key="22">
    <source>
        <dbReference type="Pfam" id="PF08763"/>
    </source>
</evidence>
<evidence type="ECO:0000256" key="17">
    <source>
        <dbReference type="RuleBase" id="RU003808"/>
    </source>
</evidence>
<feature type="compositionally biased region" description="Low complexity" evidence="18">
    <location>
        <begin position="1580"/>
        <end position="1597"/>
    </location>
</feature>
<feature type="domain" description="Ion transport" evidence="21">
    <location>
        <begin position="375"/>
        <end position="580"/>
    </location>
</feature>
<feature type="transmembrane region" description="Helical" evidence="19">
    <location>
        <begin position="855"/>
        <end position="877"/>
    </location>
</feature>
<keyword evidence="7" id="KW-0677">Repeat</keyword>
<feature type="compositionally biased region" description="Basic and acidic residues" evidence="18">
    <location>
        <begin position="1872"/>
        <end position="1891"/>
    </location>
</feature>
<dbReference type="GO" id="GO:0098703">
    <property type="term" value="P:calcium ion import across plasma membrane"/>
    <property type="evidence" value="ECO:0007669"/>
    <property type="project" value="TreeGrafter"/>
</dbReference>
<dbReference type="Pfam" id="PF16905">
    <property type="entry name" value="GPHH"/>
    <property type="match status" value="1"/>
</dbReference>
<feature type="region of interest" description="Disordered" evidence="18">
    <location>
        <begin position="1495"/>
        <end position="1628"/>
    </location>
</feature>
<dbReference type="PANTHER" id="PTHR45628">
    <property type="entry name" value="VOLTAGE-DEPENDENT CALCIUM CHANNEL TYPE A SUBUNIT ALPHA-1"/>
    <property type="match status" value="1"/>
</dbReference>
<evidence type="ECO:0000256" key="8">
    <source>
        <dbReference type="ARBA" id="ARBA00022837"/>
    </source>
</evidence>
<keyword evidence="9 17" id="KW-0851">Voltage-gated channel</keyword>
<dbReference type="PRINTS" id="PR00167">
    <property type="entry name" value="CACHANNEL"/>
</dbReference>
<feature type="transmembrane region" description="Helical" evidence="19">
    <location>
        <begin position="722"/>
        <end position="741"/>
    </location>
</feature>
<keyword evidence="13 16" id="KW-0325">Glycoprotein</keyword>
<evidence type="ECO:0000256" key="19">
    <source>
        <dbReference type="SAM" id="Phobius"/>
    </source>
</evidence>
<feature type="binding site" evidence="15">
    <location>
        <position position="237"/>
    </location>
    <ligand>
        <name>Ca(2+)</name>
        <dbReference type="ChEBI" id="CHEBI:29108"/>
    </ligand>
</feature>
<comment type="caution">
    <text evidence="24">The sequence shown here is derived from an EMBL/GenBank/DDBJ whole genome shotgun (WGS) entry which is preliminary data.</text>
</comment>
<feature type="domain" description="Voltage-dependent calcium channel alpha-1 subunit IQ" evidence="22">
    <location>
        <begin position="1382"/>
        <end position="1461"/>
    </location>
</feature>
<dbReference type="FunFam" id="1.10.238.10:FF:000063">
    <property type="entry name" value="Voltage-dependent N-type calcium channel subunit alpha"/>
    <property type="match status" value="1"/>
</dbReference>
<dbReference type="Gene3D" id="6.10.250.2500">
    <property type="match status" value="1"/>
</dbReference>
<dbReference type="InterPro" id="IPR014873">
    <property type="entry name" value="VDCC_a1su_IQ"/>
</dbReference>
<reference evidence="24" key="1">
    <citation type="submission" date="2018-11" db="EMBL/GenBank/DDBJ databases">
        <authorList>
            <person name="Alioto T."/>
            <person name="Alioto T."/>
        </authorList>
    </citation>
    <scope>NUCLEOTIDE SEQUENCE</scope>
</reference>
<evidence type="ECO:0000256" key="4">
    <source>
        <dbReference type="ARBA" id="ARBA00022673"/>
    </source>
</evidence>
<keyword evidence="20" id="KW-0732">Signal</keyword>
<evidence type="ECO:0000256" key="1">
    <source>
        <dbReference type="ARBA" id="ARBA00004141"/>
    </source>
</evidence>
<evidence type="ECO:0000256" key="15">
    <source>
        <dbReference type="PIRSR" id="PIRSR602077-1"/>
    </source>
</evidence>
<evidence type="ECO:0000256" key="10">
    <source>
        <dbReference type="ARBA" id="ARBA00022989"/>
    </source>
</evidence>
<feature type="transmembrane region" description="Helical" evidence="19">
    <location>
        <begin position="377"/>
        <end position="396"/>
    </location>
</feature>
<feature type="transmembrane region" description="Helical" evidence="19">
    <location>
        <begin position="791"/>
        <end position="809"/>
    </location>
</feature>
<feature type="domain" description="Voltage-dependent L-type calcium channel IQ-associated" evidence="23">
    <location>
        <begin position="1319"/>
        <end position="1372"/>
    </location>
</feature>
<feature type="transmembrane region" description="Helical" evidence="19">
    <location>
        <begin position="1188"/>
        <end position="1205"/>
    </location>
</feature>
<feature type="signal peptide" evidence="20">
    <location>
        <begin position="1"/>
        <end position="16"/>
    </location>
</feature>
<keyword evidence="11" id="KW-0406">Ion transport</keyword>
<feature type="domain" description="Ion transport" evidence="21">
    <location>
        <begin position="723"/>
        <end position="999"/>
    </location>
</feature>
<feature type="transmembrane region" description="Helical" evidence="19">
    <location>
        <begin position="1089"/>
        <end position="1112"/>
    </location>
</feature>
<dbReference type="GO" id="GO:0007268">
    <property type="term" value="P:chemical synaptic transmission"/>
    <property type="evidence" value="ECO:0007669"/>
    <property type="project" value="TreeGrafter"/>
</dbReference>
<keyword evidence="6 15" id="KW-0479">Metal-binding</keyword>
<dbReference type="OrthoDB" id="416585at2759"/>
<feature type="transmembrane region" description="Helical" evidence="19">
    <location>
        <begin position="761"/>
        <end position="782"/>
    </location>
</feature>
<feature type="transmembrane region" description="Helical" evidence="19">
    <location>
        <begin position="128"/>
        <end position="150"/>
    </location>
</feature>
<dbReference type="InterPro" id="IPR050599">
    <property type="entry name" value="VDCC_alpha-1_subunit"/>
</dbReference>
<dbReference type="InterPro" id="IPR005821">
    <property type="entry name" value="Ion_trans_dom"/>
</dbReference>
<comment type="similarity">
    <text evidence="17">Belongs to the calcium channel alpha-1 subunit (TC 1.A.1.11) family.</text>
</comment>
<feature type="transmembrane region" description="Helical" evidence="19">
    <location>
        <begin position="1050"/>
        <end position="1068"/>
    </location>
</feature>
<keyword evidence="4 17" id="KW-0107">Calcium channel</keyword>
<evidence type="ECO:0000256" key="20">
    <source>
        <dbReference type="SAM" id="SignalP"/>
    </source>
</evidence>
<dbReference type="GO" id="GO:0005891">
    <property type="term" value="C:voltage-gated calcium channel complex"/>
    <property type="evidence" value="ECO:0007669"/>
    <property type="project" value="InterPro"/>
</dbReference>
<evidence type="ECO:0000256" key="2">
    <source>
        <dbReference type="ARBA" id="ARBA00022448"/>
    </source>
</evidence>
<keyword evidence="25" id="KW-1185">Reference proteome</keyword>
<sequence>MVLLTIIANCIVLALEEHLPEFDKTPLAVQLEATELYFLAIFCVEALLKIVALGFCLHKGSYLRNVWNIMDFVVVVTGFITIYPTTSNSSIDLRTLRAVRVLRPLKLVSGIPSLQVVLKSIIRAMAPLLQVCLLVLFAIVMFAIVGLEFYSGAFHRACFKLNVKYDVNSEDNIDLGDEEDIRPCNDKIGSAYDLGGFTCQENISECRGVWVGPNYGITSFDDIGYAMLTVFQCVTMEGWTNVLYYTNDAMGPWFNWIYFYPLIILGSFFMLNLVLGVLSGEFAKERERVENRRAFFKLRRQQQIERELDGYLEWILKAEEVMLNEERTTDEDKLKIMEARRRAAAKKVRQLKEGTDGSDENNDDNDDDLLADMNMHIMEFVFLGLFLFEMLVKMYGLGVRMYFQSSFNIFDCVVIVGSIVEVLWSEYKDGDSFGISTLRALRLLRIFKVTRYWSNLRNLVVSLLSSMRSIVSLLFLLFLFILIFALLGMQLFGGEMNFPEGRPAAHFDTFPIALLTVFQILTGEDWNEVMYNGIRSRGGIQGYGMLYSTYFIVLVLFGNYTLLNVFLAIAVDNLANAQELTAAEEDEEDAKAMILKLQQDEMLAAENGNGGGMPGINICPPSPQNNEPDKTGNFPYKTQENIINQNNLVDKKTVAVNVDTQQTRTDKDSPNSDNSSLGMAEIEKKQQEGGFGVPKPMLPYSSMFIFGPTNPVRRFCHFVVNLRYFDLFIMIVICASSIALATEEPVKEDAFRNKILNYFDYVFTVVFTIEMILKIIDMGIILHPGAYCRDLWNILDASVVICALVAFFFTESAGKNLNTIKSLRVFRVLRPLKTINRIPKLKAVFDCVVNSLKNVFNILIVYMLFQFIFGVIAVQLFKGKFFFCTDESKETKEECQGQFFSYEDGAETPTVQDRVWDRRDFHYDNIVYAMLTLFTVTTGEGWPEILKNSMEATKEDHGPKQAYRMEMAIYYVVFFIVFPFFFVNIFVALIIITFQEQGESDLGSQDLDKNQKQCIDFAVSARPVCRYMPQNKDSIKYKIWKIVVSPKFEYLVMTLIALNTIVLMMKEDNSQDNIQMNNSQSKAKTQEDVLIYINITFTILFSIECFLKLLAFGIKNYFRDPWNVFDFITVVGSIVDVLISLINIGNSYASFNIGVFRLFRAARLIKLLRQGYTVRLLLWTFLQSFKALPYVCLLILMLFFIYAIIGMQVFGNIKLDSHTAITRHNNFRHFFQALMLLFRCATGESWQQIMLSCLGGQECDPESGLTGKSCGLDIAYPYFMTFIFLCSFLMLNLFVAVIMDNFDYLTRDSSILGPHHLDEYTRVWADYDPGATGRIQYTDMYDMLRNMEPPVGFGKKCPTRLAYRKLIRMNMPVYPDSTVHFTTTLFALIRESLGIKMSTTEEMDRKDGEMREVIKKVWPAQARKMLDHLLPPNSELNGFNLSVGKIYAGLMVAENWKAYKASQSKGGNYRMEENKEERPPSLLQRFMGKLTVSGRSNQSLDHASDHSSEDDIDGHSIDKHHWQRSFSSFLRRGSSKRKKEAQHHQQSDVSSLHSMDRQDFSSGLKPEHASGQGPTAPSRPGSKSPSVPTTPVSQRSPIHPMMPYHSPFGSPTNSPMLQRRSPSPRRNEFGFASAVSNLVDQAHSIAEMDRRKHYGFKADESLSLPNSPQQRKSRSLRRPPLQPQGNVIGSPLPSPQPLRKRDSAFYRSTSLETRSRSPSPSTTTPSQTPQAEYYGTANLTDRSRSPSPVSTPPKKQKQKQGRKLPPVPLPPALKPSTLNLSTPKLKDKNLPRVMPSPTIPQPPRSPGNINFPRLNQSPSHAPRNFPSSGSYNYNLHLGKFGKPEPYSPTERNNLNKPTVSVHSRTLPNIGRSNRDQEIWMREKSNIRHDLRSSSQSPDINKNSSDRTKILAGDFNDPSSSSNRGSRPLKTVPNGFKPKGRKKKAEKMEMRSDSNIPLNIDSDEDESDWC</sequence>
<feature type="chain" id="PRO_5032951551" evidence="20">
    <location>
        <begin position="17"/>
        <end position="1969"/>
    </location>
</feature>
<evidence type="ECO:0000259" key="23">
    <source>
        <dbReference type="Pfam" id="PF16905"/>
    </source>
</evidence>
<feature type="compositionally biased region" description="Acidic residues" evidence="18">
    <location>
        <begin position="1960"/>
        <end position="1969"/>
    </location>
</feature>
<evidence type="ECO:0000256" key="11">
    <source>
        <dbReference type="ARBA" id="ARBA00023065"/>
    </source>
</evidence>
<feature type="transmembrane region" description="Helical" evidence="19">
    <location>
        <begin position="257"/>
        <end position="278"/>
    </location>
</feature>
<feature type="region of interest" description="Disordered" evidence="18">
    <location>
        <begin position="1842"/>
        <end position="1969"/>
    </location>
</feature>
<evidence type="ECO:0000256" key="7">
    <source>
        <dbReference type="ARBA" id="ARBA00022737"/>
    </source>
</evidence>
<accession>A0A8B6D1F1</accession>
<protein>
    <submittedName>
        <fullName evidence="24">Uncharacterized protein</fullName>
    </submittedName>
</protein>
<keyword evidence="2" id="KW-0813">Transport</keyword>
<dbReference type="FunFam" id="1.10.287.70:FF:000023">
    <property type="entry name" value="Voltage-dependent R-type calcium channel subunit alpha"/>
    <property type="match status" value="1"/>
</dbReference>
<evidence type="ECO:0000313" key="24">
    <source>
        <dbReference type="EMBL" id="VDI13169.1"/>
    </source>
</evidence>
<feature type="compositionally biased region" description="Low complexity" evidence="18">
    <location>
        <begin position="1707"/>
        <end position="1729"/>
    </location>
</feature>
<dbReference type="SUPFAM" id="SSF81324">
    <property type="entry name" value="Voltage-gated potassium channels"/>
    <property type="match status" value="4"/>
</dbReference>
<keyword evidence="14" id="KW-0407">Ion channel</keyword>
<evidence type="ECO:0000256" key="5">
    <source>
        <dbReference type="ARBA" id="ARBA00022692"/>
    </source>
</evidence>
<feature type="transmembrane region" description="Helical" evidence="19">
    <location>
        <begin position="38"/>
        <end position="57"/>
    </location>
</feature>
<proteinExistence type="inferred from homology"/>
<evidence type="ECO:0000256" key="18">
    <source>
        <dbReference type="SAM" id="MobiDB-lite"/>
    </source>
</evidence>
<keyword evidence="10 19" id="KW-1133">Transmembrane helix</keyword>
<evidence type="ECO:0000256" key="16">
    <source>
        <dbReference type="PIRSR" id="PIRSR602077-3"/>
    </source>
</evidence>
<feature type="binding site" evidence="15">
    <location>
        <position position="524"/>
    </location>
    <ligand>
        <name>Ca(2+)</name>
        <dbReference type="ChEBI" id="CHEBI:29108"/>
    </ligand>
</feature>
<keyword evidence="12 19" id="KW-0472">Membrane</keyword>
<dbReference type="Gene3D" id="1.10.238.10">
    <property type="entry name" value="EF-hand"/>
    <property type="match status" value="1"/>
</dbReference>
<feature type="compositionally biased region" description="Polar residues" evidence="18">
    <location>
        <begin position="1813"/>
        <end position="1830"/>
    </location>
</feature>
<evidence type="ECO:0000313" key="25">
    <source>
        <dbReference type="Proteomes" id="UP000596742"/>
    </source>
</evidence>
<feature type="transmembrane region" description="Helical" evidence="19">
    <location>
        <begin position="470"/>
        <end position="492"/>
    </location>
</feature>
<comment type="subcellular location">
    <subcellularLocation>
        <location evidence="1 17">Membrane</location>
        <topology evidence="1 17">Multi-pass membrane protein</topology>
    </subcellularLocation>
</comment>
<gene>
    <name evidence="24" type="ORF">MGAL_10B077458</name>
</gene>
<dbReference type="FunFam" id="1.20.120.350:FF:000011">
    <property type="entry name" value="Voltage-dependent N-type calcium channel subunit alpha"/>
    <property type="match status" value="1"/>
</dbReference>
<dbReference type="FunFam" id="1.10.287.70:FF:000007">
    <property type="entry name" value="Voltage-dependent L-type calcium channel subunit alpha"/>
    <property type="match status" value="1"/>
</dbReference>
<dbReference type="FunFam" id="1.10.287.70:FF:000059">
    <property type="entry name" value="Voltage-dependent N-type calcium channel subunit alpha"/>
    <property type="match status" value="1"/>
</dbReference>
<feature type="transmembrane region" description="Helical" evidence="19">
    <location>
        <begin position="69"/>
        <end position="86"/>
    </location>
</feature>
<feature type="compositionally biased region" description="Basic and acidic residues" evidence="18">
    <location>
        <begin position="1502"/>
        <end position="1520"/>
    </location>
</feature>
<dbReference type="PANTHER" id="PTHR45628:SF7">
    <property type="entry name" value="VOLTAGE-DEPENDENT CALCIUM CHANNEL TYPE A SUBUNIT ALPHA-1"/>
    <property type="match status" value="1"/>
</dbReference>
<evidence type="ECO:0000256" key="3">
    <source>
        <dbReference type="ARBA" id="ARBA00022568"/>
    </source>
</evidence>
<dbReference type="FunFam" id="1.20.120.350:FF:000043">
    <property type="entry name" value="Voltage-dependent L-type calcium channel subunit alpha"/>
    <property type="match status" value="1"/>
</dbReference>
<feature type="transmembrane region" description="Helical" evidence="19">
    <location>
        <begin position="968"/>
        <end position="994"/>
    </location>
</feature>
<dbReference type="Gene3D" id="1.10.287.70">
    <property type="match status" value="4"/>
</dbReference>
<evidence type="ECO:0000256" key="6">
    <source>
        <dbReference type="ARBA" id="ARBA00022723"/>
    </source>
</evidence>
<evidence type="ECO:0000256" key="9">
    <source>
        <dbReference type="ARBA" id="ARBA00022882"/>
    </source>
</evidence>
<organism evidence="24 25">
    <name type="scientific">Mytilus galloprovincialis</name>
    <name type="common">Mediterranean mussel</name>
    <dbReference type="NCBI Taxonomy" id="29158"/>
    <lineage>
        <taxon>Eukaryota</taxon>
        <taxon>Metazoa</taxon>
        <taxon>Spiralia</taxon>
        <taxon>Lophotrochozoa</taxon>
        <taxon>Mollusca</taxon>
        <taxon>Bivalvia</taxon>
        <taxon>Autobranchia</taxon>
        <taxon>Pteriomorphia</taxon>
        <taxon>Mytilida</taxon>
        <taxon>Mytiloidea</taxon>
        <taxon>Mytilidae</taxon>
        <taxon>Mytilinae</taxon>
        <taxon>Mytilus</taxon>
    </lineage>
</organism>
<feature type="binding site" evidence="15">
    <location>
        <position position="940"/>
    </location>
    <ligand>
        <name>Ca(2+)</name>
        <dbReference type="ChEBI" id="CHEBI:29108"/>
    </ligand>
</feature>
<dbReference type="GO" id="GO:0045202">
    <property type="term" value="C:synapse"/>
    <property type="evidence" value="ECO:0007669"/>
    <property type="project" value="GOC"/>
</dbReference>
<dbReference type="Pfam" id="PF08763">
    <property type="entry name" value="Ca_chan_IQ"/>
    <property type="match status" value="1"/>
</dbReference>
<keyword evidence="5 19" id="KW-0812">Transmembrane</keyword>
<keyword evidence="3 17" id="KW-0109">Calcium transport</keyword>
<feature type="domain" description="Ion transport" evidence="21">
    <location>
        <begin position="2"/>
        <end position="288"/>
    </location>
</feature>
<feature type="transmembrane region" description="Helical" evidence="19">
    <location>
        <begin position="1278"/>
        <end position="1299"/>
    </location>
</feature>
<feature type="glycosylation site" description="N-linked (GlcNAc...) asparagine" evidence="16">
    <location>
        <position position="202"/>
    </location>
</feature>
<feature type="transmembrane region" description="Helical" evidence="19">
    <location>
        <begin position="1124"/>
        <end position="1144"/>
    </location>
</feature>
<feature type="domain" description="Ion transport" evidence="21">
    <location>
        <begin position="1047"/>
        <end position="1309"/>
    </location>
</feature>
<dbReference type="EMBL" id="UYJE01002738">
    <property type="protein sequence ID" value="VDI13169.1"/>
    <property type="molecule type" value="Genomic_DNA"/>
</dbReference>